<reference evidence="2" key="1">
    <citation type="submission" date="2021-01" db="EMBL/GenBank/DDBJ databases">
        <authorList>
            <person name="Corre E."/>
            <person name="Pelletier E."/>
            <person name="Niang G."/>
            <person name="Scheremetjew M."/>
            <person name="Finn R."/>
            <person name="Kale V."/>
            <person name="Holt S."/>
            <person name="Cochrane G."/>
            <person name="Meng A."/>
            <person name="Brown T."/>
            <person name="Cohen L."/>
        </authorList>
    </citation>
    <scope>NUCLEOTIDE SEQUENCE</scope>
    <source>
        <strain evidence="2">CCMP1594</strain>
    </source>
</reference>
<proteinExistence type="predicted"/>
<feature type="region of interest" description="Disordered" evidence="1">
    <location>
        <begin position="58"/>
        <end position="79"/>
    </location>
</feature>
<gene>
    <name evidence="2" type="ORF">EGYM00163_LOCUS47895</name>
</gene>
<dbReference type="EMBL" id="HBJA01139053">
    <property type="protein sequence ID" value="CAE0836531.1"/>
    <property type="molecule type" value="Transcribed_RNA"/>
</dbReference>
<protein>
    <submittedName>
        <fullName evidence="2">Uncharacterized protein</fullName>
    </submittedName>
</protein>
<dbReference type="AlphaFoldDB" id="A0A7S4GGM8"/>
<organism evidence="2">
    <name type="scientific">Eutreptiella gymnastica</name>
    <dbReference type="NCBI Taxonomy" id="73025"/>
    <lineage>
        <taxon>Eukaryota</taxon>
        <taxon>Discoba</taxon>
        <taxon>Euglenozoa</taxon>
        <taxon>Euglenida</taxon>
        <taxon>Spirocuta</taxon>
        <taxon>Euglenophyceae</taxon>
        <taxon>Eutreptiales</taxon>
        <taxon>Eutreptiaceae</taxon>
        <taxon>Eutreptiella</taxon>
    </lineage>
</organism>
<sequence length="128" mass="13902">MLGLAPSIGGRIASLVLSPEDDAQSPSQPVATATAIAAEEKAAGPTVDRKYRLVYSKSHGTLQDPERRMPEPWPRSKSGHNWRIQLAQHLKAPQTPAQESQAVWRLAQERRNAYKSTSCGQQGGPAGY</sequence>
<evidence type="ECO:0000313" key="2">
    <source>
        <dbReference type="EMBL" id="CAE0836531.1"/>
    </source>
</evidence>
<name>A0A7S4GGM8_9EUGL</name>
<evidence type="ECO:0000256" key="1">
    <source>
        <dbReference type="SAM" id="MobiDB-lite"/>
    </source>
</evidence>
<accession>A0A7S4GGM8</accession>